<sequence>MSYNNPLNHKQDVLRLIHPSKVNAQHPATIFSLAFLFLSSQAFTPPSLPWYSFQTFVT</sequence>
<evidence type="ECO:0000313" key="2">
    <source>
        <dbReference type="Proteomes" id="UP000678393"/>
    </source>
</evidence>
<proteinExistence type="predicted"/>
<gene>
    <name evidence="1" type="ORF">CUNI_LOCUS2002</name>
</gene>
<dbReference type="EMBL" id="CAJHNH020000258">
    <property type="protein sequence ID" value="CAG5116444.1"/>
    <property type="molecule type" value="Genomic_DNA"/>
</dbReference>
<organism evidence="1 2">
    <name type="scientific">Candidula unifasciata</name>
    <dbReference type="NCBI Taxonomy" id="100452"/>
    <lineage>
        <taxon>Eukaryota</taxon>
        <taxon>Metazoa</taxon>
        <taxon>Spiralia</taxon>
        <taxon>Lophotrochozoa</taxon>
        <taxon>Mollusca</taxon>
        <taxon>Gastropoda</taxon>
        <taxon>Heterobranchia</taxon>
        <taxon>Euthyneura</taxon>
        <taxon>Panpulmonata</taxon>
        <taxon>Eupulmonata</taxon>
        <taxon>Stylommatophora</taxon>
        <taxon>Helicina</taxon>
        <taxon>Helicoidea</taxon>
        <taxon>Geomitridae</taxon>
        <taxon>Candidula</taxon>
    </lineage>
</organism>
<dbReference type="AlphaFoldDB" id="A0A8S3YIC4"/>
<feature type="non-terminal residue" evidence="1">
    <location>
        <position position="1"/>
    </location>
</feature>
<dbReference type="Proteomes" id="UP000678393">
    <property type="component" value="Unassembled WGS sequence"/>
</dbReference>
<comment type="caution">
    <text evidence="1">The sequence shown here is derived from an EMBL/GenBank/DDBJ whole genome shotgun (WGS) entry which is preliminary data.</text>
</comment>
<accession>A0A8S3YIC4</accession>
<evidence type="ECO:0000313" key="1">
    <source>
        <dbReference type="EMBL" id="CAG5116444.1"/>
    </source>
</evidence>
<reference evidence="1" key="1">
    <citation type="submission" date="2021-04" db="EMBL/GenBank/DDBJ databases">
        <authorList>
            <consortium name="Molecular Ecology Group"/>
        </authorList>
    </citation>
    <scope>NUCLEOTIDE SEQUENCE</scope>
</reference>
<name>A0A8S3YIC4_9EUPU</name>
<protein>
    <submittedName>
        <fullName evidence="1">Uncharacterized protein</fullName>
    </submittedName>
</protein>
<keyword evidence="2" id="KW-1185">Reference proteome</keyword>
<feature type="non-terminal residue" evidence="1">
    <location>
        <position position="58"/>
    </location>
</feature>